<dbReference type="InterPro" id="IPR015915">
    <property type="entry name" value="Kelch-typ_b-propeller"/>
</dbReference>
<dbReference type="AlphaFoldDB" id="A0AAD1Y8W9"/>
<dbReference type="PANTHER" id="PTHR23244">
    <property type="entry name" value="KELCH REPEAT DOMAIN"/>
    <property type="match status" value="1"/>
</dbReference>
<gene>
    <name evidence="3" type="ORF">ECRASSUSDP1_LOCUS28351</name>
</gene>
<comment type="caution">
    <text evidence="3">The sequence shown here is derived from an EMBL/GenBank/DDBJ whole genome shotgun (WGS) entry which is preliminary data.</text>
</comment>
<dbReference type="SUPFAM" id="SSF117281">
    <property type="entry name" value="Kelch motif"/>
    <property type="match status" value="1"/>
</dbReference>
<dbReference type="Pfam" id="PF23106">
    <property type="entry name" value="EGF_Teneurin"/>
    <property type="match status" value="1"/>
</dbReference>
<keyword evidence="1" id="KW-1015">Disulfide bond</keyword>
<reference evidence="3" key="1">
    <citation type="submission" date="2023-07" db="EMBL/GenBank/DDBJ databases">
        <authorList>
            <consortium name="AG Swart"/>
            <person name="Singh M."/>
            <person name="Singh A."/>
            <person name="Seah K."/>
            <person name="Emmerich C."/>
        </authorList>
    </citation>
    <scope>NUCLEOTIDE SEQUENCE</scope>
    <source>
        <strain evidence="3">DP1</strain>
    </source>
</reference>
<keyword evidence="1" id="KW-0245">EGF-like domain</keyword>
<evidence type="ECO:0000256" key="1">
    <source>
        <dbReference type="PROSITE-ProRule" id="PRU00076"/>
    </source>
</evidence>
<protein>
    <recommendedName>
        <fullName evidence="2">EGF-like domain-containing protein</fullName>
    </recommendedName>
</protein>
<dbReference type="EMBL" id="CAMPGE010029260">
    <property type="protein sequence ID" value="CAI2386727.1"/>
    <property type="molecule type" value="Genomic_DNA"/>
</dbReference>
<keyword evidence="4" id="KW-1185">Reference proteome</keyword>
<dbReference type="Pfam" id="PF24681">
    <property type="entry name" value="Kelch_KLHDC2_KLHL20_DRC7"/>
    <property type="match status" value="1"/>
</dbReference>
<dbReference type="Gene3D" id="2.10.25.10">
    <property type="entry name" value="Laminin"/>
    <property type="match status" value="1"/>
</dbReference>
<dbReference type="PANTHER" id="PTHR23244:SF471">
    <property type="entry name" value="GUANINE NUCLEOTIDE-BINDING PROTEIN SUBUNIT BETA 1-RELATED"/>
    <property type="match status" value="1"/>
</dbReference>
<dbReference type="InterPro" id="IPR000742">
    <property type="entry name" value="EGF"/>
</dbReference>
<dbReference type="Gene3D" id="2.120.10.80">
    <property type="entry name" value="Kelch-type beta propeller"/>
    <property type="match status" value="2"/>
</dbReference>
<evidence type="ECO:0000313" key="4">
    <source>
        <dbReference type="Proteomes" id="UP001295684"/>
    </source>
</evidence>
<name>A0AAD1Y8W9_EUPCR</name>
<dbReference type="Proteomes" id="UP001295684">
    <property type="component" value="Unassembled WGS sequence"/>
</dbReference>
<feature type="domain" description="EGF-like" evidence="2">
    <location>
        <begin position="627"/>
        <end position="658"/>
    </location>
</feature>
<comment type="caution">
    <text evidence="1">Lacks conserved residue(s) required for the propagation of feature annotation.</text>
</comment>
<proteinExistence type="predicted"/>
<evidence type="ECO:0000313" key="3">
    <source>
        <dbReference type="EMBL" id="CAI2386727.1"/>
    </source>
</evidence>
<dbReference type="PROSITE" id="PS01186">
    <property type="entry name" value="EGF_2"/>
    <property type="match status" value="1"/>
</dbReference>
<accession>A0AAD1Y8W9</accession>
<organism evidence="3 4">
    <name type="scientific">Euplotes crassus</name>
    <dbReference type="NCBI Taxonomy" id="5936"/>
    <lineage>
        <taxon>Eukaryota</taxon>
        <taxon>Sar</taxon>
        <taxon>Alveolata</taxon>
        <taxon>Ciliophora</taxon>
        <taxon>Intramacronucleata</taxon>
        <taxon>Spirotrichea</taxon>
        <taxon>Hypotrichia</taxon>
        <taxon>Euplotida</taxon>
        <taxon>Euplotidae</taxon>
        <taxon>Moneuplotes</taxon>
    </lineage>
</organism>
<dbReference type="PROSITE" id="PS00022">
    <property type="entry name" value="EGF_1"/>
    <property type="match status" value="1"/>
</dbReference>
<dbReference type="PROSITE" id="PS50026">
    <property type="entry name" value="EGF_3"/>
    <property type="match status" value="1"/>
</dbReference>
<evidence type="ECO:0000259" key="2">
    <source>
        <dbReference type="PROSITE" id="PS50026"/>
    </source>
</evidence>
<sequence length="751" mass="84520">MSFQWLKYDMNYIDEYPDVYCQSTTAPCDFIPQTPHKKRGHSAIVFKSYSVEDMHNLCPGDQCGPYCNYTDPSCVINGLNPTDGTAGGRGDLPTPSGATTGLNISNTNCPDQCCTTENCYRTLNNNGNQVENSEEIMLVFGGATYREKTFNGGLLFNTCEEESLDSKPDDRKSCSEEILNELWMYYIVKNEWVFVKPDYHKIDYSSWTAPSARYAHAATYIEITLLEAPPNVIVKRKYMYIYGGFSYDCATACEDLWRYEIPFAVQRYYPNYSSSWWNRGNHWKLVKEDPDNSPGKRWNHAMVSDYALENIYLFGGIVSDLDKENVYKNDMWKYYTVSDKWEQIIPFGINSISRRVHLWDGTFKDRSVLDETPDKFYTKDGDVLNYLPSNTDSSNYVKLPEVRAGHSMNLIGNPPYYILISGGFNVVTETSSGTSYIVRKNLDDLWSFSLFSNKWHQVYVNSQTNPIAREGNRMITVNLERLAIMFGGFQSDTIYDEAWYYNLFTNMWQKLEPEVDSSVSNSVNPPPLTGHSLVSSDYGVILYGGRTWYSTNMSRIGTGGASATTERSTKYNLDVYIFPLLNCKNDCNGRGTCSFGRCTCSGQYYGSECQYVKCPNSLCFVDIDTVDPQECYHCSMHGTCLGNGTCQCDSGYTGDDCSIKDCISSCSGNTCQEASPISQCICEESEHRGADDCSFKFCLNNCDSSNPDGGDHGTCTNGECTCISPYVGVDCSIYSYDASIQGGFESAKEIT</sequence>
<feature type="disulfide bond" evidence="1">
    <location>
        <begin position="648"/>
        <end position="657"/>
    </location>
</feature>